<dbReference type="GO" id="GO:0030160">
    <property type="term" value="F:synaptic receptor adaptor activity"/>
    <property type="evidence" value="ECO:0007669"/>
    <property type="project" value="TreeGrafter"/>
</dbReference>
<dbReference type="FunFam" id="3.10.20.90:FF:000029">
    <property type="entry name" value="SH3 and multiple ankyrin repeat domains protein 1"/>
    <property type="match status" value="1"/>
</dbReference>
<gene>
    <name evidence="3" type="ORF">AMELA_G00269160</name>
</gene>
<dbReference type="Gene3D" id="3.10.20.90">
    <property type="entry name" value="Phosphatidylinositol 3-kinase Catalytic Subunit, Chain A, domain 1"/>
    <property type="match status" value="1"/>
</dbReference>
<feature type="region of interest" description="Disordered" evidence="1">
    <location>
        <begin position="1"/>
        <end position="74"/>
    </location>
</feature>
<dbReference type="EMBL" id="JAAGNN010000026">
    <property type="protein sequence ID" value="KAF4071988.1"/>
    <property type="molecule type" value="Genomic_DNA"/>
</dbReference>
<dbReference type="PANTHER" id="PTHR24135:SF4">
    <property type="entry name" value="SH3 AND MULTIPLE ANKYRIN REPEAT DOMAINS PROTEIN 3"/>
    <property type="match status" value="1"/>
</dbReference>
<evidence type="ECO:0000313" key="4">
    <source>
        <dbReference type="Proteomes" id="UP000593565"/>
    </source>
</evidence>
<protein>
    <recommendedName>
        <fullName evidence="2">Talin N-terminal F0 domain-containing protein</fullName>
    </recommendedName>
</protein>
<evidence type="ECO:0000256" key="1">
    <source>
        <dbReference type="SAM" id="MobiDB-lite"/>
    </source>
</evidence>
<name>A0A7J5ZRX0_AMEME</name>
<proteinExistence type="predicted"/>
<evidence type="ECO:0000313" key="3">
    <source>
        <dbReference type="EMBL" id="KAF4071988.1"/>
    </source>
</evidence>
<keyword evidence="4" id="KW-1185">Reference proteome</keyword>
<dbReference type="AlphaFoldDB" id="A0A7J5ZRX0"/>
<feature type="compositionally biased region" description="Pro residues" evidence="1">
    <location>
        <begin position="33"/>
        <end position="42"/>
    </location>
</feature>
<dbReference type="PANTHER" id="PTHR24135">
    <property type="entry name" value="SH3 AND MULTIPLE ANKYRIN REPEAT DOMAINS PROTEIN"/>
    <property type="match status" value="1"/>
</dbReference>
<dbReference type="Proteomes" id="UP000593565">
    <property type="component" value="Unassembled WGS sequence"/>
</dbReference>
<dbReference type="Pfam" id="PF16511">
    <property type="entry name" value="FERM_f0"/>
    <property type="match status" value="1"/>
</dbReference>
<dbReference type="InterPro" id="IPR051569">
    <property type="entry name" value="SHANK"/>
</dbReference>
<accession>A0A7J5ZRX0</accession>
<dbReference type="GO" id="GO:0035255">
    <property type="term" value="F:ionotropic glutamate receptor binding"/>
    <property type="evidence" value="ECO:0007669"/>
    <property type="project" value="TreeGrafter"/>
</dbReference>
<dbReference type="GO" id="GO:0043197">
    <property type="term" value="C:dendritic spine"/>
    <property type="evidence" value="ECO:0007669"/>
    <property type="project" value="TreeGrafter"/>
</dbReference>
<dbReference type="GO" id="GO:0045211">
    <property type="term" value="C:postsynaptic membrane"/>
    <property type="evidence" value="ECO:0007669"/>
    <property type="project" value="TreeGrafter"/>
</dbReference>
<comment type="caution">
    <text evidence="3">The sequence shown here is derived from an EMBL/GenBank/DDBJ whole genome shotgun (WGS) entry which is preliminary data.</text>
</comment>
<organism evidence="3 4">
    <name type="scientific">Ameiurus melas</name>
    <name type="common">Black bullhead</name>
    <name type="synonym">Silurus melas</name>
    <dbReference type="NCBI Taxonomy" id="219545"/>
    <lineage>
        <taxon>Eukaryota</taxon>
        <taxon>Metazoa</taxon>
        <taxon>Chordata</taxon>
        <taxon>Craniata</taxon>
        <taxon>Vertebrata</taxon>
        <taxon>Euteleostomi</taxon>
        <taxon>Actinopterygii</taxon>
        <taxon>Neopterygii</taxon>
        <taxon>Teleostei</taxon>
        <taxon>Ostariophysi</taxon>
        <taxon>Siluriformes</taxon>
        <taxon>Ictaluridae</taxon>
        <taxon>Ameiurus</taxon>
    </lineage>
</organism>
<sequence>MLVSGGSGQHEPPEPRARPQHQPKPACTLLPFSLPPSLPPSLPLFVHEPQPHRLSRASQGDSSRSSHGDGCRAPACPMEEAQGNTLVVRIGIPDLQQTKCMKFNVESPIWLSKQRILCALNQSLKDVLNYGLFQPAYNGKAGKFLDEQRTLKEYPLPSVTPIPYLEFRYKRRVYTQTHLDDKQLAKLHTKVRDEICFSFYS</sequence>
<reference evidence="3 4" key="1">
    <citation type="submission" date="2020-02" db="EMBL/GenBank/DDBJ databases">
        <title>A chromosome-scale genome assembly of the black bullhead catfish (Ameiurus melas).</title>
        <authorList>
            <person name="Wen M."/>
            <person name="Zham M."/>
            <person name="Cabau C."/>
            <person name="Klopp C."/>
            <person name="Donnadieu C."/>
            <person name="Roques C."/>
            <person name="Bouchez O."/>
            <person name="Lampietro C."/>
            <person name="Jouanno E."/>
            <person name="Herpin A."/>
            <person name="Louis A."/>
            <person name="Berthelot C."/>
            <person name="Parey E."/>
            <person name="Roest-Crollius H."/>
            <person name="Braasch I."/>
            <person name="Postlethwait J."/>
            <person name="Robinson-Rechavi M."/>
            <person name="Echchiki A."/>
            <person name="Begum T."/>
            <person name="Montfort J."/>
            <person name="Schartl M."/>
            <person name="Bobe J."/>
            <person name="Guiguen Y."/>
        </authorList>
    </citation>
    <scope>NUCLEOTIDE SEQUENCE [LARGE SCALE GENOMIC DNA]</scope>
    <source>
        <strain evidence="3">M_S1</strain>
        <tissue evidence="3">Blood</tissue>
    </source>
</reference>
<dbReference type="InterPro" id="IPR032425">
    <property type="entry name" value="FERM_f0"/>
</dbReference>
<dbReference type="GO" id="GO:0014069">
    <property type="term" value="C:postsynaptic density"/>
    <property type="evidence" value="ECO:0007669"/>
    <property type="project" value="TreeGrafter"/>
</dbReference>
<evidence type="ECO:0000259" key="2">
    <source>
        <dbReference type="Pfam" id="PF16511"/>
    </source>
</evidence>
<feature type="domain" description="Talin N-terminal F0" evidence="2">
    <location>
        <begin position="86"/>
        <end position="158"/>
    </location>
</feature>